<feature type="compositionally biased region" description="Low complexity" evidence="2">
    <location>
        <begin position="329"/>
        <end position="339"/>
    </location>
</feature>
<feature type="compositionally biased region" description="Low complexity" evidence="2">
    <location>
        <begin position="395"/>
        <end position="406"/>
    </location>
</feature>
<feature type="compositionally biased region" description="Polar residues" evidence="2">
    <location>
        <begin position="839"/>
        <end position="848"/>
    </location>
</feature>
<name>A0A836LGZ8_9TRYP</name>
<accession>A0A836LGZ8</accession>
<keyword evidence="1" id="KW-0175">Coiled coil</keyword>
<dbReference type="Proteomes" id="UP000674318">
    <property type="component" value="Unassembled WGS sequence"/>
</dbReference>
<sequence>MESTHYQLNPSTSTFPHHSHLSSQQQQQHQQPHTRADTTVASSLNSSSTASKSGSAIIAASGSLSPYGSPRIAAPNFSATGPVRQPLPAQSQQSHPPYQRAPPKGSSLSPRFSVSNTSMSCSSVEDTGNSCLNPRAIYPGDVHEHHRQTAPGPQQQQQRRHREVMDTVSRNLNTHNEPELEGLQSIHQDGEDEDMMAGHPSTAAGAVAPATTLYSKGFLISTTSAKDLPVPCCNKGGGAYIPPHLHSKGDQQPPSDDGDASFSQTSESRGPTASTSTGISHRLLTLEEINERRRASWAASHSASHAQSVTTGTAAGDNAGGQKGGENPLSNTSNNNLSTVGGVSKGSRPPHRQLMREEADQLIAKRQQQRAAAVVATTKDFSVRQQQPPHKLPLSSTHTTTTSNNNQSVLLPPSLSDNAKPWLLSEDGTQANYFPTAPGSAQQVVHTSPMDGIGNTGTKPMTFEWLRGGGGGGTNSSGTGFFAEAATHSWSGANTWRDPNAAGNSGSDSNTNINTAIAAFLGTAGGTPGDGSSNSDLKTAVNNLGVAGRTPSVVSSAGLTWLPNTSCWTNSHNNNNNNHQQQQQQQQAFLAFAPSAPPPMDHVTTTTTSNFPGGSLRRNSLTMAPPPTANTALQELPREHIEARIQQCDMQLERLRQEREHLAEELQRRIYASASADQQQQRHHTNNATTTNATSWPSTLGRKNVTIPPSVTNGVTTGLAARPLSTATAGTGSITSVSGSVGQNPPWQFWGSPVADNGVIKTASWTTGETHEPPVTCTDSIVKIDGQDWVPRPTTTVMGQAASLAAGGAGAVYKGGAKNTGNWPASERSGARGCHRSEAGNNTSNSRSVHAHSTGRSHGSRSHINNTSSSPTGVGVTIWKSGGGGKVMHNRCSHDNTPQDQKYLQTDPFSMYMHNKKLITVQQASSGDDAKSNAAQQSTT</sequence>
<feature type="compositionally biased region" description="Polar residues" evidence="2">
    <location>
        <begin position="261"/>
        <end position="279"/>
    </location>
</feature>
<protein>
    <submittedName>
        <fullName evidence="3">Uncharacterized protein</fullName>
    </submittedName>
</protein>
<dbReference type="OrthoDB" id="267813at2759"/>
<dbReference type="KEGG" id="phet:94292127"/>
<feature type="region of interest" description="Disordered" evidence="2">
    <location>
        <begin position="375"/>
        <end position="412"/>
    </location>
</feature>
<reference evidence="3 4" key="1">
    <citation type="submission" date="2021-02" db="EMBL/GenBank/DDBJ databases">
        <title>Porcisia hertigi Genome sequencing and assembly.</title>
        <authorList>
            <person name="Almutairi H."/>
            <person name="Gatherer D."/>
        </authorList>
    </citation>
    <scope>NUCLEOTIDE SEQUENCE [LARGE SCALE GENOMIC DNA]</scope>
    <source>
        <strain evidence="3 4">C119</strain>
    </source>
</reference>
<feature type="compositionally biased region" description="Polar residues" evidence="2">
    <location>
        <begin position="1"/>
        <end position="15"/>
    </location>
</feature>
<feature type="region of interest" description="Disordered" evidence="2">
    <location>
        <begin position="920"/>
        <end position="940"/>
    </location>
</feature>
<feature type="coiled-coil region" evidence="1">
    <location>
        <begin position="638"/>
        <end position="665"/>
    </location>
</feature>
<evidence type="ECO:0000256" key="2">
    <source>
        <dbReference type="SAM" id="MobiDB-lite"/>
    </source>
</evidence>
<feature type="region of interest" description="Disordered" evidence="2">
    <location>
        <begin position="674"/>
        <end position="711"/>
    </location>
</feature>
<feature type="compositionally biased region" description="Low complexity" evidence="2">
    <location>
        <begin position="21"/>
        <end position="33"/>
    </location>
</feature>
<keyword evidence="4" id="KW-1185">Reference proteome</keyword>
<feature type="region of interest" description="Disordered" evidence="2">
    <location>
        <begin position="295"/>
        <end position="351"/>
    </location>
</feature>
<comment type="caution">
    <text evidence="3">The sequence shown here is derived from an EMBL/GenBank/DDBJ whole genome shotgun (WGS) entry which is preliminary data.</text>
</comment>
<feature type="region of interest" description="Disordered" evidence="2">
    <location>
        <begin position="241"/>
        <end position="282"/>
    </location>
</feature>
<dbReference type="RefSeq" id="XP_067758397.1">
    <property type="nucleotide sequence ID" value="XM_067902050.1"/>
</dbReference>
<feature type="compositionally biased region" description="Low complexity" evidence="2">
    <location>
        <begin position="113"/>
        <end position="123"/>
    </location>
</feature>
<evidence type="ECO:0000313" key="3">
    <source>
        <dbReference type="EMBL" id="KAG5509090.1"/>
    </source>
</evidence>
<feature type="compositionally biased region" description="Basic residues" evidence="2">
    <location>
        <begin position="849"/>
        <end position="861"/>
    </location>
</feature>
<feature type="region of interest" description="Disordered" evidence="2">
    <location>
        <begin position="1"/>
        <end position="164"/>
    </location>
</feature>
<feature type="compositionally biased region" description="Low complexity" evidence="2">
    <location>
        <begin position="41"/>
        <end position="65"/>
    </location>
</feature>
<dbReference type="AlphaFoldDB" id="A0A836LGZ8"/>
<organism evidence="3 4">
    <name type="scientific">Porcisia hertigi</name>
    <dbReference type="NCBI Taxonomy" id="2761500"/>
    <lineage>
        <taxon>Eukaryota</taxon>
        <taxon>Discoba</taxon>
        <taxon>Euglenozoa</taxon>
        <taxon>Kinetoplastea</taxon>
        <taxon>Metakinetoplastina</taxon>
        <taxon>Trypanosomatida</taxon>
        <taxon>Trypanosomatidae</taxon>
        <taxon>Leishmaniinae</taxon>
        <taxon>Porcisia</taxon>
    </lineage>
</organism>
<feature type="region of interest" description="Disordered" evidence="2">
    <location>
        <begin position="814"/>
        <end position="882"/>
    </location>
</feature>
<feature type="compositionally biased region" description="Low complexity" evidence="2">
    <location>
        <begin position="296"/>
        <end position="317"/>
    </location>
</feature>
<evidence type="ECO:0000256" key="1">
    <source>
        <dbReference type="SAM" id="Coils"/>
    </source>
</evidence>
<dbReference type="EMBL" id="JAFJZO010000015">
    <property type="protein sequence ID" value="KAG5509090.1"/>
    <property type="molecule type" value="Genomic_DNA"/>
</dbReference>
<dbReference type="GeneID" id="94292127"/>
<proteinExistence type="predicted"/>
<gene>
    <name evidence="3" type="ORF">JKF63_06098</name>
</gene>
<evidence type="ECO:0000313" key="4">
    <source>
        <dbReference type="Proteomes" id="UP000674318"/>
    </source>
</evidence>